<protein>
    <submittedName>
        <fullName evidence="1">Uncharacterized protein</fullName>
    </submittedName>
</protein>
<organism evidence="1 2">
    <name type="scientific">Sinorhizobium saheli</name>
    <dbReference type="NCBI Taxonomy" id="36856"/>
    <lineage>
        <taxon>Bacteria</taxon>
        <taxon>Pseudomonadati</taxon>
        <taxon>Pseudomonadota</taxon>
        <taxon>Alphaproteobacteria</taxon>
        <taxon>Hyphomicrobiales</taxon>
        <taxon>Rhizobiaceae</taxon>
        <taxon>Sinorhizobium/Ensifer group</taxon>
        <taxon>Sinorhizobium</taxon>
    </lineage>
</organism>
<accession>A0A178XWU7</accession>
<keyword evidence="2" id="KW-1185">Reference proteome</keyword>
<proteinExistence type="predicted"/>
<dbReference type="EMBL" id="LNQB01000089">
    <property type="protein sequence ID" value="OAP39687.1"/>
    <property type="molecule type" value="Genomic_DNA"/>
</dbReference>
<sequence>MQNESEQLSKTLAWTCGMILQSGPDDLRRIGLAYRQAQDLVARIAKDDGDARPRIVACFERSDYYRAENDVACVGWILTAIQERVNERNLPDWRTLRKILDKTVRLLPRSKASVH</sequence>
<name>A0A178XWU7_SINSA</name>
<evidence type="ECO:0000313" key="2">
    <source>
        <dbReference type="Proteomes" id="UP000078507"/>
    </source>
</evidence>
<dbReference type="Proteomes" id="UP000078507">
    <property type="component" value="Unassembled WGS sequence"/>
</dbReference>
<comment type="caution">
    <text evidence="1">The sequence shown here is derived from an EMBL/GenBank/DDBJ whole genome shotgun (WGS) entry which is preliminary data.</text>
</comment>
<reference evidence="1 2" key="1">
    <citation type="submission" date="2015-11" db="EMBL/GenBank/DDBJ databases">
        <title>Ensifer anhuiense sp. nov., an effective nitrogen fixation bacterium with Glycine soja.</title>
        <authorList>
            <person name="Yan H."/>
            <person name="Chen W."/>
        </authorList>
    </citation>
    <scope>NUCLEOTIDE SEQUENCE [LARGE SCALE GENOMIC DNA]</scope>
    <source>
        <strain evidence="1 2">LMG 7837</strain>
    </source>
</reference>
<dbReference type="RefSeq" id="WP_066877857.1">
    <property type="nucleotide sequence ID" value="NZ_LNQB01000089.1"/>
</dbReference>
<dbReference type="AlphaFoldDB" id="A0A178XWU7"/>
<dbReference type="OrthoDB" id="8100986at2"/>
<evidence type="ECO:0000313" key="1">
    <source>
        <dbReference type="EMBL" id="OAP39687.1"/>
    </source>
</evidence>
<gene>
    <name evidence="1" type="ORF">ATB98_05050</name>
</gene>